<evidence type="ECO:0000313" key="3">
    <source>
        <dbReference type="Proteomes" id="UP000029228"/>
    </source>
</evidence>
<reference evidence="2 3" key="1">
    <citation type="submission" date="2014-09" db="EMBL/GenBank/DDBJ databases">
        <title>Vibrio maritimus JCM 19235. (C45) whole genome shotgun sequence.</title>
        <authorList>
            <person name="Sawabe T."/>
            <person name="Meirelles P."/>
            <person name="Nakanishi M."/>
            <person name="Sayaka M."/>
            <person name="Hattori M."/>
            <person name="Ohkuma M."/>
        </authorList>
    </citation>
    <scope>NUCLEOTIDE SEQUENCE [LARGE SCALE GENOMIC DNA]</scope>
    <source>
        <strain evidence="3">JCM19235</strain>
    </source>
</reference>
<proteinExistence type="predicted"/>
<evidence type="ECO:0000256" key="1">
    <source>
        <dbReference type="SAM" id="MobiDB-lite"/>
    </source>
</evidence>
<protein>
    <submittedName>
        <fullName evidence="2">Uncharacterized protein</fullName>
    </submittedName>
</protein>
<comment type="caution">
    <text evidence="2">The sequence shown here is derived from an EMBL/GenBank/DDBJ whole genome shotgun (WGS) entry which is preliminary data.</text>
</comment>
<feature type="region of interest" description="Disordered" evidence="1">
    <location>
        <begin position="1"/>
        <end position="39"/>
    </location>
</feature>
<feature type="compositionally biased region" description="Polar residues" evidence="1">
    <location>
        <begin position="22"/>
        <end position="32"/>
    </location>
</feature>
<dbReference type="AlphaFoldDB" id="A0A090SUL6"/>
<dbReference type="OrthoDB" id="5886488at2"/>
<dbReference type="EMBL" id="BBMR01000017">
    <property type="protein sequence ID" value="GAL22997.1"/>
    <property type="molecule type" value="Genomic_DNA"/>
</dbReference>
<organism evidence="2 3">
    <name type="scientific">Vibrio maritimus</name>
    <dbReference type="NCBI Taxonomy" id="990268"/>
    <lineage>
        <taxon>Bacteria</taxon>
        <taxon>Pseudomonadati</taxon>
        <taxon>Pseudomonadota</taxon>
        <taxon>Gammaproteobacteria</taxon>
        <taxon>Vibrionales</taxon>
        <taxon>Vibrionaceae</taxon>
        <taxon>Vibrio</taxon>
    </lineage>
</organism>
<name>A0A090SUL6_9VIBR</name>
<accession>A0A090SUL6</accession>
<evidence type="ECO:0000313" key="2">
    <source>
        <dbReference type="EMBL" id="GAL22997.1"/>
    </source>
</evidence>
<keyword evidence="3" id="KW-1185">Reference proteome</keyword>
<dbReference type="Proteomes" id="UP000029228">
    <property type="component" value="Unassembled WGS sequence"/>
</dbReference>
<gene>
    <name evidence="2" type="ORF">JCM19235_1298</name>
</gene>
<sequence length="106" mass="11654">MEEKQLNMDAMLQADYDKAVGNDSTSYPQDVSQGDKKPDSLKYLATKNTTVHPGVLLKTSIFSPVGASNKKKNTTVSHDVSESLVDLQICQREGYDEVIVHGPRSI</sequence>